<sequence length="78" mass="8693">MEDEYNTLEEVAADLDSPPVCPMSGETAWFGKQETKQNRPRTFLILFVNIVGTFGMDRVTFGLGRVPALALPSEQKCK</sequence>
<keyword evidence="2" id="KW-1185">Reference proteome</keyword>
<proteinExistence type="predicted"/>
<dbReference type="Proteomes" id="UP000823775">
    <property type="component" value="Unassembled WGS sequence"/>
</dbReference>
<protein>
    <submittedName>
        <fullName evidence="1">Uncharacterized protein</fullName>
    </submittedName>
</protein>
<feature type="non-terminal residue" evidence="1">
    <location>
        <position position="78"/>
    </location>
</feature>
<dbReference type="EMBL" id="JACEIK010000036">
    <property type="protein sequence ID" value="MCD7447413.1"/>
    <property type="molecule type" value="Genomic_DNA"/>
</dbReference>
<gene>
    <name evidence="1" type="ORF">HAX54_029087</name>
</gene>
<evidence type="ECO:0000313" key="1">
    <source>
        <dbReference type="EMBL" id="MCD7447413.1"/>
    </source>
</evidence>
<comment type="caution">
    <text evidence="1">The sequence shown here is derived from an EMBL/GenBank/DDBJ whole genome shotgun (WGS) entry which is preliminary data.</text>
</comment>
<reference evidence="1 2" key="1">
    <citation type="journal article" date="2021" name="BMC Genomics">
        <title>Datura genome reveals duplications of psychoactive alkaloid biosynthetic genes and high mutation rate following tissue culture.</title>
        <authorList>
            <person name="Rajewski A."/>
            <person name="Carter-House D."/>
            <person name="Stajich J."/>
            <person name="Litt A."/>
        </authorList>
    </citation>
    <scope>NUCLEOTIDE SEQUENCE [LARGE SCALE GENOMIC DNA]</scope>
    <source>
        <strain evidence="1">AR-01</strain>
    </source>
</reference>
<organism evidence="1 2">
    <name type="scientific">Datura stramonium</name>
    <name type="common">Jimsonweed</name>
    <name type="synonym">Common thornapple</name>
    <dbReference type="NCBI Taxonomy" id="4076"/>
    <lineage>
        <taxon>Eukaryota</taxon>
        <taxon>Viridiplantae</taxon>
        <taxon>Streptophyta</taxon>
        <taxon>Embryophyta</taxon>
        <taxon>Tracheophyta</taxon>
        <taxon>Spermatophyta</taxon>
        <taxon>Magnoliopsida</taxon>
        <taxon>eudicotyledons</taxon>
        <taxon>Gunneridae</taxon>
        <taxon>Pentapetalae</taxon>
        <taxon>asterids</taxon>
        <taxon>lamiids</taxon>
        <taxon>Solanales</taxon>
        <taxon>Solanaceae</taxon>
        <taxon>Solanoideae</taxon>
        <taxon>Datureae</taxon>
        <taxon>Datura</taxon>
    </lineage>
</organism>
<evidence type="ECO:0000313" key="2">
    <source>
        <dbReference type="Proteomes" id="UP000823775"/>
    </source>
</evidence>
<accession>A0ABS8RL50</accession>
<name>A0ABS8RL50_DATST</name>